<dbReference type="SMART" id="SM00110">
    <property type="entry name" value="C1Q"/>
    <property type="match status" value="1"/>
</dbReference>
<dbReference type="PANTHER" id="PTHR15427">
    <property type="entry name" value="EMILIN ELASTIN MICROFIBRIL INTERFACE-LOCATED PROTEIN ELASTIN MICROFIBRIL INTERFACER"/>
    <property type="match status" value="1"/>
</dbReference>
<dbReference type="RefSeq" id="XP_038065207.1">
    <property type="nucleotide sequence ID" value="XM_038209279.1"/>
</dbReference>
<feature type="region of interest" description="Disordered" evidence="5">
    <location>
        <begin position="63"/>
        <end position="146"/>
    </location>
</feature>
<dbReference type="GeneID" id="119735544"/>
<dbReference type="PRINTS" id="PR00007">
    <property type="entry name" value="COMPLEMNTC1Q"/>
</dbReference>
<name>A0A914AN79_PATMI</name>
<dbReference type="GO" id="GO:0005576">
    <property type="term" value="C:extracellular region"/>
    <property type="evidence" value="ECO:0007669"/>
    <property type="project" value="UniProtKB-SubCell"/>
</dbReference>
<evidence type="ECO:0000256" key="1">
    <source>
        <dbReference type="ARBA" id="ARBA00004613"/>
    </source>
</evidence>
<dbReference type="OMA" id="STCFQGP"/>
<evidence type="ECO:0000256" key="2">
    <source>
        <dbReference type="ARBA" id="ARBA00022525"/>
    </source>
</evidence>
<dbReference type="Proteomes" id="UP000887568">
    <property type="component" value="Unplaced"/>
</dbReference>
<dbReference type="InterPro" id="IPR008160">
    <property type="entry name" value="Collagen"/>
</dbReference>
<feature type="compositionally biased region" description="Basic and acidic residues" evidence="5">
    <location>
        <begin position="94"/>
        <end position="104"/>
    </location>
</feature>
<dbReference type="Gene3D" id="2.60.120.40">
    <property type="match status" value="1"/>
</dbReference>
<evidence type="ECO:0000256" key="3">
    <source>
        <dbReference type="ARBA" id="ARBA00022729"/>
    </source>
</evidence>
<dbReference type="PANTHER" id="PTHR15427:SF52">
    <property type="entry name" value="C1Q DOMAIN-CONTAINING PROTEIN"/>
    <property type="match status" value="1"/>
</dbReference>
<dbReference type="SUPFAM" id="SSF49842">
    <property type="entry name" value="TNF-like"/>
    <property type="match status" value="1"/>
</dbReference>
<keyword evidence="3 6" id="KW-0732">Signal</keyword>
<dbReference type="InterPro" id="IPR050392">
    <property type="entry name" value="Collagen/C1q_domain"/>
</dbReference>
<dbReference type="EnsemblMetazoa" id="XM_038209279.1">
    <property type="protein sequence ID" value="XP_038065207.1"/>
    <property type="gene ID" value="LOC119735544"/>
</dbReference>
<keyword evidence="2" id="KW-0964">Secreted</keyword>
<proteinExistence type="predicted"/>
<feature type="chain" id="PRO_5038070290" description="C1q domain-containing protein" evidence="6">
    <location>
        <begin position="30"/>
        <end position="281"/>
    </location>
</feature>
<evidence type="ECO:0000313" key="8">
    <source>
        <dbReference type="EnsemblMetazoa" id="XP_038065207.1"/>
    </source>
</evidence>
<sequence>MELQVNVRFAALLLPAFLLLWAVYRPCLAVAQPSDSEMSAACPPKGSCGSTCFQGPAGPAGLPGIPGVPGNNGLQGSIGQKGEPGSGLPGPKGDMGDHGQKGEQGEPGVQGLVGQPGKLGPAGPSGEKGEKGGNGQPGDSTYVTPAPPSVVAFSARMNSHFTGNSGDVVVFDNVRTNIGDAYSQQTGVFTCNIAGVYFFSVTIMGRNTSGPRPEARLEMNGQVIFYVLDNHPGYYHQSSNSVVLVMASGDTVRIVNSSSRGTSIHGGPYTYFSGFLNQSMQ</sequence>
<comment type="subcellular location">
    <subcellularLocation>
        <location evidence="1">Secreted</location>
    </subcellularLocation>
</comment>
<dbReference type="InterPro" id="IPR008983">
    <property type="entry name" value="Tumour_necrosis_fac-like_dom"/>
</dbReference>
<dbReference type="PROSITE" id="PS50871">
    <property type="entry name" value="C1Q"/>
    <property type="match status" value="1"/>
</dbReference>
<keyword evidence="9" id="KW-1185">Reference proteome</keyword>
<dbReference type="OrthoDB" id="8044756at2759"/>
<keyword evidence="4" id="KW-0176">Collagen</keyword>
<evidence type="ECO:0000313" key="9">
    <source>
        <dbReference type="Proteomes" id="UP000887568"/>
    </source>
</evidence>
<evidence type="ECO:0000259" key="7">
    <source>
        <dbReference type="PROSITE" id="PS50871"/>
    </source>
</evidence>
<protein>
    <recommendedName>
        <fullName evidence="7">C1q domain-containing protein</fullName>
    </recommendedName>
</protein>
<evidence type="ECO:0000256" key="6">
    <source>
        <dbReference type="SAM" id="SignalP"/>
    </source>
</evidence>
<accession>A0A914AN79</accession>
<dbReference type="InterPro" id="IPR001073">
    <property type="entry name" value="C1q_dom"/>
</dbReference>
<evidence type="ECO:0000256" key="4">
    <source>
        <dbReference type="ARBA" id="ARBA00023119"/>
    </source>
</evidence>
<organism evidence="8 9">
    <name type="scientific">Patiria miniata</name>
    <name type="common">Bat star</name>
    <name type="synonym">Asterina miniata</name>
    <dbReference type="NCBI Taxonomy" id="46514"/>
    <lineage>
        <taxon>Eukaryota</taxon>
        <taxon>Metazoa</taxon>
        <taxon>Echinodermata</taxon>
        <taxon>Eleutherozoa</taxon>
        <taxon>Asterozoa</taxon>
        <taxon>Asteroidea</taxon>
        <taxon>Valvatacea</taxon>
        <taxon>Valvatida</taxon>
        <taxon>Asterinidae</taxon>
        <taxon>Patiria</taxon>
    </lineage>
</organism>
<dbReference type="Pfam" id="PF00386">
    <property type="entry name" value="C1q"/>
    <property type="match status" value="1"/>
</dbReference>
<dbReference type="AlphaFoldDB" id="A0A914AN79"/>
<reference evidence="8" key="1">
    <citation type="submission" date="2022-11" db="UniProtKB">
        <authorList>
            <consortium name="EnsemblMetazoa"/>
        </authorList>
    </citation>
    <scope>IDENTIFICATION</scope>
</reference>
<dbReference type="Pfam" id="PF01391">
    <property type="entry name" value="Collagen"/>
    <property type="match status" value="1"/>
</dbReference>
<feature type="signal peptide" evidence="6">
    <location>
        <begin position="1"/>
        <end position="29"/>
    </location>
</feature>
<evidence type="ECO:0000256" key="5">
    <source>
        <dbReference type="SAM" id="MobiDB-lite"/>
    </source>
</evidence>
<feature type="domain" description="C1q" evidence="7">
    <location>
        <begin position="146"/>
        <end position="281"/>
    </location>
</feature>